<evidence type="ECO:0000313" key="3">
    <source>
        <dbReference type="Proteomes" id="UP000218887"/>
    </source>
</evidence>
<protein>
    <recommendedName>
        <fullName evidence="4">Protein xhlA</fullName>
    </recommendedName>
</protein>
<evidence type="ECO:0008006" key="4">
    <source>
        <dbReference type="Google" id="ProtNLM"/>
    </source>
</evidence>
<keyword evidence="1" id="KW-1133">Transmembrane helix</keyword>
<keyword evidence="3" id="KW-1185">Reference proteome</keyword>
<dbReference type="AlphaFoldDB" id="A0A2A2IGD6"/>
<dbReference type="Proteomes" id="UP000218887">
    <property type="component" value="Unassembled WGS sequence"/>
</dbReference>
<name>A0A2A2IGD6_9BACI</name>
<sequence length="89" mass="10471">MSEDNRTKWEIESLHKKTDKHEERLDEHDKRLTSFQSFKDSTVEKLITIFNSIEEMKEDSQWIRKTFTTTILGAIATVIASLLVWLITS</sequence>
<evidence type="ECO:0000313" key="2">
    <source>
        <dbReference type="EMBL" id="PAV30153.1"/>
    </source>
</evidence>
<reference evidence="2 3" key="1">
    <citation type="submission" date="2017-08" db="EMBL/GenBank/DDBJ databases">
        <title>Virgibacillus indicus sp. nov. and Virgibacillus profoundi sp. nov, two moderately halophilic bacteria isolated from marine sediment by using the Microfluidic Streak Plate.</title>
        <authorList>
            <person name="Xu B."/>
            <person name="Hu B."/>
            <person name="Wang J."/>
            <person name="Zhu Y."/>
            <person name="Huang L."/>
            <person name="Du W."/>
            <person name="Huang Y."/>
        </authorList>
    </citation>
    <scope>NUCLEOTIDE SEQUENCE [LARGE SCALE GENOMIC DNA]</scope>
    <source>
        <strain evidence="2 3">IO3-P3-H5</strain>
    </source>
</reference>
<feature type="transmembrane region" description="Helical" evidence="1">
    <location>
        <begin position="66"/>
        <end position="87"/>
    </location>
</feature>
<keyword evidence="1" id="KW-0812">Transmembrane</keyword>
<dbReference type="RefSeq" id="WP_095654755.1">
    <property type="nucleotide sequence ID" value="NZ_NPOA01000004.1"/>
</dbReference>
<proteinExistence type="predicted"/>
<dbReference type="EMBL" id="NPOA01000004">
    <property type="protein sequence ID" value="PAV30153.1"/>
    <property type="molecule type" value="Genomic_DNA"/>
</dbReference>
<evidence type="ECO:0000256" key="1">
    <source>
        <dbReference type="SAM" id="Phobius"/>
    </source>
</evidence>
<accession>A0A2A2IGD6</accession>
<gene>
    <name evidence="2" type="ORF">CIL05_06715</name>
</gene>
<keyword evidence="1" id="KW-0472">Membrane</keyword>
<organism evidence="2 3">
    <name type="scientific">Virgibacillus profundi</name>
    <dbReference type="NCBI Taxonomy" id="2024555"/>
    <lineage>
        <taxon>Bacteria</taxon>
        <taxon>Bacillati</taxon>
        <taxon>Bacillota</taxon>
        <taxon>Bacilli</taxon>
        <taxon>Bacillales</taxon>
        <taxon>Bacillaceae</taxon>
        <taxon>Virgibacillus</taxon>
    </lineage>
</organism>
<comment type="caution">
    <text evidence="2">The sequence shown here is derived from an EMBL/GenBank/DDBJ whole genome shotgun (WGS) entry which is preliminary data.</text>
</comment>